<evidence type="ECO:0000259" key="3">
    <source>
        <dbReference type="PROSITE" id="PS50983"/>
    </source>
</evidence>
<dbReference type="EMBL" id="RQXW01000007">
    <property type="protein sequence ID" value="RTE65940.1"/>
    <property type="molecule type" value="Genomic_DNA"/>
</dbReference>
<organism evidence="4 5">
    <name type="scientific">Amphritea opalescens</name>
    <dbReference type="NCBI Taxonomy" id="2490544"/>
    <lineage>
        <taxon>Bacteria</taxon>
        <taxon>Pseudomonadati</taxon>
        <taxon>Pseudomonadota</taxon>
        <taxon>Gammaproteobacteria</taxon>
        <taxon>Oceanospirillales</taxon>
        <taxon>Oceanospirillaceae</taxon>
        <taxon>Amphritea</taxon>
    </lineage>
</organism>
<feature type="domain" description="Fe/B12 periplasmic-binding" evidence="3">
    <location>
        <begin position="56"/>
        <end position="307"/>
    </location>
</feature>
<protein>
    <submittedName>
        <fullName evidence="4">Cobalamin-binding protein</fullName>
    </submittedName>
</protein>
<keyword evidence="5" id="KW-1185">Reference proteome</keyword>
<evidence type="ECO:0000256" key="1">
    <source>
        <dbReference type="ARBA" id="ARBA00022729"/>
    </source>
</evidence>
<name>A0A430KR44_9GAMM</name>
<dbReference type="PROSITE" id="PS50983">
    <property type="entry name" value="FE_B12_PBP"/>
    <property type="match status" value="1"/>
</dbReference>
<reference evidence="4 5" key="1">
    <citation type="submission" date="2018-11" db="EMBL/GenBank/DDBJ databases">
        <title>The draft genome sequence of Amphritea opalescens ANRC-JH13T.</title>
        <authorList>
            <person name="Fang Z."/>
            <person name="Zhang Y."/>
            <person name="Han X."/>
        </authorList>
    </citation>
    <scope>NUCLEOTIDE SEQUENCE [LARGE SCALE GENOMIC DNA]</scope>
    <source>
        <strain evidence="4 5">ANRC-JH13</strain>
    </source>
</reference>
<dbReference type="AlphaFoldDB" id="A0A430KR44"/>
<evidence type="ECO:0000313" key="4">
    <source>
        <dbReference type="EMBL" id="RTE65940.1"/>
    </source>
</evidence>
<evidence type="ECO:0000313" key="5">
    <source>
        <dbReference type="Proteomes" id="UP000283087"/>
    </source>
</evidence>
<gene>
    <name evidence="4" type="ORF">EH243_09665</name>
</gene>
<feature type="signal peptide" evidence="2">
    <location>
        <begin position="1"/>
        <end position="36"/>
    </location>
</feature>
<evidence type="ECO:0000256" key="2">
    <source>
        <dbReference type="SAM" id="SignalP"/>
    </source>
</evidence>
<dbReference type="InterPro" id="IPR002491">
    <property type="entry name" value="ABC_transptr_periplasmic_BD"/>
</dbReference>
<dbReference type="OrthoDB" id="6495095at2"/>
<dbReference type="InterPro" id="IPR054828">
    <property type="entry name" value="Vit_B12_bind_prot"/>
</dbReference>
<comment type="caution">
    <text evidence="4">The sequence shown here is derived from an EMBL/GenBank/DDBJ whole genome shotgun (WGS) entry which is preliminary data.</text>
</comment>
<dbReference type="PANTHER" id="PTHR30535">
    <property type="entry name" value="VITAMIN B12-BINDING PROTEIN"/>
    <property type="match status" value="1"/>
</dbReference>
<dbReference type="Gene3D" id="3.40.50.1980">
    <property type="entry name" value="Nitrogenase molybdenum iron protein domain"/>
    <property type="match status" value="2"/>
</dbReference>
<dbReference type="Pfam" id="PF01497">
    <property type="entry name" value="Peripla_BP_2"/>
    <property type="match status" value="1"/>
</dbReference>
<accession>A0A430KR44</accession>
<dbReference type="Proteomes" id="UP000283087">
    <property type="component" value="Unassembled WGS sequence"/>
</dbReference>
<keyword evidence="1 2" id="KW-0732">Signal</keyword>
<sequence>MHSDPLLSRRSVMRLKLLGFTLFVCSQCLFASVAQADISVTDNHGRVINMTQPARRVIALAPHITENLFAIGGGDYVVGVVSHSDYPEAALSVPVVGDSQGFNLEAIIAMQPDLVVAWAGGNPQLPLQRLEQLGIPVYYSDPQRFSDIPDNLRALGQLLQLPAAEQQAAEFEERLQQLQQRYSGRASMRVFYQLWHQPLMTVNKSQMISQVIEVCGGENVFAEHREVVPRLGIESVLQTDPQIILTGENVPEGWQQQWLAWPELAASRLHQFHRLNEDLLYRPTMRLLDGTQQMCDAIQQARIAVKQ</sequence>
<proteinExistence type="predicted"/>
<dbReference type="PANTHER" id="PTHR30535:SF34">
    <property type="entry name" value="MOLYBDATE-BINDING PROTEIN MOLA"/>
    <property type="match status" value="1"/>
</dbReference>
<dbReference type="InterPro" id="IPR050902">
    <property type="entry name" value="ABC_Transporter_SBP"/>
</dbReference>
<dbReference type="SUPFAM" id="SSF53807">
    <property type="entry name" value="Helical backbone' metal receptor"/>
    <property type="match status" value="1"/>
</dbReference>
<feature type="chain" id="PRO_5019309178" evidence="2">
    <location>
        <begin position="37"/>
        <end position="307"/>
    </location>
</feature>
<dbReference type="NCBIfam" id="NF038402">
    <property type="entry name" value="TroA_like"/>
    <property type="match status" value="1"/>
</dbReference>
<dbReference type="CDD" id="cd01144">
    <property type="entry name" value="BtuF"/>
    <property type="match status" value="1"/>
</dbReference>